<dbReference type="SUPFAM" id="SSF111369">
    <property type="entry name" value="HlyD-like secretion proteins"/>
    <property type="match status" value="1"/>
</dbReference>
<dbReference type="InterPro" id="IPR030190">
    <property type="entry name" value="MacA_alpha-hairpin_sf"/>
</dbReference>
<evidence type="ECO:0000256" key="1">
    <source>
        <dbReference type="ARBA" id="ARBA00009477"/>
    </source>
</evidence>
<dbReference type="Gene3D" id="2.40.50.100">
    <property type="match status" value="1"/>
</dbReference>
<dbReference type="Gene3D" id="6.10.140.1990">
    <property type="match status" value="1"/>
</dbReference>
<dbReference type="RefSeq" id="WP_390301457.1">
    <property type="nucleotide sequence ID" value="NZ_JBHULI010000024.1"/>
</dbReference>
<comment type="caution">
    <text evidence="8">The sequence shown here is derived from an EMBL/GenBank/DDBJ whole genome shotgun (WGS) entry which is preliminary data.</text>
</comment>
<sequence length="359" mass="39492">MKRLFIIIGILVVLGLLAIPKILSSNGESAGQNQSGSGNSPLSVNVHLVEPEVFENKIFTTGTLLANESVDLRSEISGKIVELSLEEGREVREGEVLIKINDRELQAQLQQAEFRINLAEVREQRQKQLLERGGISQEDYDATLNELNVLRSEADLIEAQIEKTEILAPFDGIVGLRYVSNGSYISPTSEIANLQSINPIKIEFSVPERYAGVVQNGDRVIFNVQGQEDDFEASIYAIEPRIETQTRTLRIRALADNVEGKLLPGAFANLELIFEEIEDALMIPTISVIPELNGQKVFLLKDGRVEEQQVSTGIRTASHVQITEGIAPGDTVLTTGLLQVRVGSEVKVDEVNTYEGEGS</sequence>
<reference evidence="9" key="1">
    <citation type="journal article" date="2019" name="Int. J. Syst. Evol. Microbiol.">
        <title>The Global Catalogue of Microorganisms (GCM) 10K type strain sequencing project: providing services to taxonomists for standard genome sequencing and annotation.</title>
        <authorList>
            <consortium name="The Broad Institute Genomics Platform"/>
            <consortium name="The Broad Institute Genome Sequencing Center for Infectious Disease"/>
            <person name="Wu L."/>
            <person name="Ma J."/>
        </authorList>
    </citation>
    <scope>NUCLEOTIDE SEQUENCE [LARGE SCALE GENOMIC DNA]</scope>
    <source>
        <strain evidence="9">KCTC 52042</strain>
    </source>
</reference>
<evidence type="ECO:0000259" key="5">
    <source>
        <dbReference type="Pfam" id="PF25917"/>
    </source>
</evidence>
<feature type="domain" description="YknX-like C-terminal permuted SH3-like" evidence="7">
    <location>
        <begin position="281"/>
        <end position="348"/>
    </location>
</feature>
<dbReference type="Gene3D" id="2.40.30.170">
    <property type="match status" value="1"/>
</dbReference>
<dbReference type="Pfam" id="PF25917">
    <property type="entry name" value="BSH_RND"/>
    <property type="match status" value="1"/>
</dbReference>
<dbReference type="EMBL" id="JBHULI010000024">
    <property type="protein sequence ID" value="MFD2532656.1"/>
    <property type="molecule type" value="Genomic_DNA"/>
</dbReference>
<feature type="domain" description="Multidrug resistance protein MdtA-like alpha-helical hairpin" evidence="4">
    <location>
        <begin position="103"/>
        <end position="160"/>
    </location>
</feature>
<dbReference type="InterPro" id="IPR058624">
    <property type="entry name" value="MdtA-like_HH"/>
</dbReference>
<dbReference type="Pfam" id="PF25954">
    <property type="entry name" value="Beta-barrel_RND_2"/>
    <property type="match status" value="1"/>
</dbReference>
<dbReference type="PANTHER" id="PTHR30469:SF36">
    <property type="entry name" value="BLL3903 PROTEIN"/>
    <property type="match status" value="1"/>
</dbReference>
<keyword evidence="9" id="KW-1185">Reference proteome</keyword>
<dbReference type="InterPro" id="IPR058792">
    <property type="entry name" value="Beta-barrel_RND_2"/>
</dbReference>
<comment type="similarity">
    <text evidence="1">Belongs to the membrane fusion protein (MFP) (TC 8.A.1) family.</text>
</comment>
<evidence type="ECO:0000259" key="6">
    <source>
        <dbReference type="Pfam" id="PF25954"/>
    </source>
</evidence>
<evidence type="ECO:0000259" key="4">
    <source>
        <dbReference type="Pfam" id="PF25876"/>
    </source>
</evidence>
<evidence type="ECO:0000313" key="8">
    <source>
        <dbReference type="EMBL" id="MFD2532656.1"/>
    </source>
</evidence>
<dbReference type="Pfam" id="PF25989">
    <property type="entry name" value="YknX_C"/>
    <property type="match status" value="1"/>
</dbReference>
<name>A0ABW5JIS3_9BACT</name>
<evidence type="ECO:0000256" key="3">
    <source>
        <dbReference type="SAM" id="Coils"/>
    </source>
</evidence>
<feature type="domain" description="CusB-like beta-barrel" evidence="6">
    <location>
        <begin position="202"/>
        <end position="272"/>
    </location>
</feature>
<evidence type="ECO:0000256" key="2">
    <source>
        <dbReference type="ARBA" id="ARBA00023054"/>
    </source>
</evidence>
<evidence type="ECO:0000259" key="7">
    <source>
        <dbReference type="Pfam" id="PF25989"/>
    </source>
</evidence>
<dbReference type="PANTHER" id="PTHR30469">
    <property type="entry name" value="MULTIDRUG RESISTANCE PROTEIN MDTA"/>
    <property type="match status" value="1"/>
</dbReference>
<dbReference type="Proteomes" id="UP001597460">
    <property type="component" value="Unassembled WGS sequence"/>
</dbReference>
<feature type="coiled-coil region" evidence="3">
    <location>
        <begin position="140"/>
        <end position="167"/>
    </location>
</feature>
<dbReference type="InterPro" id="IPR006143">
    <property type="entry name" value="RND_pump_MFP"/>
</dbReference>
<dbReference type="Gene3D" id="2.40.420.20">
    <property type="match status" value="1"/>
</dbReference>
<feature type="domain" description="Multidrug resistance protein MdtA-like barrel-sandwich hybrid" evidence="5">
    <location>
        <begin position="69"/>
        <end position="188"/>
    </location>
</feature>
<dbReference type="NCBIfam" id="TIGR01730">
    <property type="entry name" value="RND_mfp"/>
    <property type="match status" value="1"/>
</dbReference>
<gene>
    <name evidence="8" type="ORF">ACFSVN_09390</name>
</gene>
<evidence type="ECO:0000313" key="9">
    <source>
        <dbReference type="Proteomes" id="UP001597460"/>
    </source>
</evidence>
<dbReference type="InterPro" id="IPR058625">
    <property type="entry name" value="MdtA-like_BSH"/>
</dbReference>
<dbReference type="InterPro" id="IPR058637">
    <property type="entry name" value="YknX-like_C"/>
</dbReference>
<protein>
    <submittedName>
        <fullName evidence="8">Efflux RND transporter periplasmic adaptor subunit</fullName>
    </submittedName>
</protein>
<proteinExistence type="inferred from homology"/>
<organism evidence="8 9">
    <name type="scientific">Gracilimonas halophila</name>
    <dbReference type="NCBI Taxonomy" id="1834464"/>
    <lineage>
        <taxon>Bacteria</taxon>
        <taxon>Pseudomonadati</taxon>
        <taxon>Balneolota</taxon>
        <taxon>Balneolia</taxon>
        <taxon>Balneolales</taxon>
        <taxon>Balneolaceae</taxon>
        <taxon>Gracilimonas</taxon>
    </lineage>
</organism>
<dbReference type="Pfam" id="PF25876">
    <property type="entry name" value="HH_MFP_RND"/>
    <property type="match status" value="1"/>
</dbReference>
<keyword evidence="2 3" id="KW-0175">Coiled coil</keyword>
<accession>A0ABW5JIS3</accession>